<evidence type="ECO:0000256" key="3">
    <source>
        <dbReference type="PIRSR" id="PIRSR000956-1"/>
    </source>
</evidence>
<dbReference type="SUPFAM" id="SSF50729">
    <property type="entry name" value="PH domain-like"/>
    <property type="match status" value="1"/>
</dbReference>
<dbReference type="InterPro" id="IPR037862">
    <property type="entry name" value="PLC-beta_PH"/>
</dbReference>
<dbReference type="SMART" id="SM00148">
    <property type="entry name" value="PLCXc"/>
    <property type="match status" value="1"/>
</dbReference>
<feature type="binding site" evidence="4">
    <location>
        <position position="335"/>
    </location>
    <ligand>
        <name>Ca(2+)</name>
        <dbReference type="ChEBI" id="CHEBI:29108"/>
    </ligand>
</feature>
<accession>A0A2G8LR96</accession>
<dbReference type="SUPFAM" id="SSF47473">
    <property type="entry name" value="EF-hand"/>
    <property type="match status" value="1"/>
</dbReference>
<dbReference type="Pfam" id="PF00388">
    <property type="entry name" value="PI-PLC-X"/>
    <property type="match status" value="1"/>
</dbReference>
<feature type="compositionally biased region" description="Polar residues" evidence="6">
    <location>
        <begin position="891"/>
        <end position="908"/>
    </location>
</feature>
<dbReference type="GO" id="GO:0004435">
    <property type="term" value="F:phosphatidylinositol-4,5-bisphosphate phospholipase C activity"/>
    <property type="evidence" value="ECO:0007669"/>
    <property type="project" value="UniProtKB-EC"/>
</dbReference>
<evidence type="ECO:0000256" key="7">
    <source>
        <dbReference type="SAM" id="Phobius"/>
    </source>
</evidence>
<dbReference type="CDD" id="cd00275">
    <property type="entry name" value="C2_PLC_like"/>
    <property type="match status" value="1"/>
</dbReference>
<dbReference type="InterPro" id="IPR016280">
    <property type="entry name" value="PLC-beta"/>
</dbReference>
<dbReference type="CDD" id="cd08591">
    <property type="entry name" value="PI-PLCc_beta"/>
    <property type="match status" value="1"/>
</dbReference>
<dbReference type="InterPro" id="IPR011992">
    <property type="entry name" value="EF-hand-dom_pair"/>
</dbReference>
<evidence type="ECO:0000256" key="5">
    <source>
        <dbReference type="RuleBase" id="RU361133"/>
    </source>
</evidence>
<dbReference type="Gene3D" id="2.60.40.150">
    <property type="entry name" value="C2 domain"/>
    <property type="match status" value="2"/>
</dbReference>
<organism evidence="9 10">
    <name type="scientific">Stichopus japonicus</name>
    <name type="common">Sea cucumber</name>
    <dbReference type="NCBI Taxonomy" id="307972"/>
    <lineage>
        <taxon>Eukaryota</taxon>
        <taxon>Metazoa</taxon>
        <taxon>Echinodermata</taxon>
        <taxon>Eleutherozoa</taxon>
        <taxon>Echinozoa</taxon>
        <taxon>Holothuroidea</taxon>
        <taxon>Aspidochirotacea</taxon>
        <taxon>Aspidochirotida</taxon>
        <taxon>Stichopodidae</taxon>
        <taxon>Apostichopus</taxon>
    </lineage>
</organism>
<dbReference type="EMBL" id="MRZV01000006">
    <property type="protein sequence ID" value="PIK62742.1"/>
    <property type="molecule type" value="Genomic_DNA"/>
</dbReference>
<feature type="domain" description="PI-PLC Y-box" evidence="8">
    <location>
        <begin position="537"/>
        <end position="653"/>
    </location>
</feature>
<feature type="active site" evidence="3">
    <location>
        <position position="350"/>
    </location>
</feature>
<dbReference type="AlphaFoldDB" id="A0A2G8LR96"/>
<dbReference type="PANTHER" id="PTHR10336">
    <property type="entry name" value="PHOSPHOINOSITIDE-SPECIFIC PHOSPHOLIPASE C FAMILY PROTEIN"/>
    <property type="match status" value="1"/>
</dbReference>
<dbReference type="Pfam" id="PF17787">
    <property type="entry name" value="PH_14"/>
    <property type="match status" value="1"/>
</dbReference>
<dbReference type="InterPro" id="IPR017946">
    <property type="entry name" value="PLC-like_Pdiesterase_TIM-brl"/>
</dbReference>
<comment type="cofactor">
    <cofactor evidence="4">
        <name>Ca(2+)</name>
        <dbReference type="ChEBI" id="CHEBI:29108"/>
    </cofactor>
    <text evidence="4">Binds 1 Ca(2+) ion per subunit.</text>
</comment>
<feature type="transmembrane region" description="Helical" evidence="7">
    <location>
        <begin position="283"/>
        <end position="304"/>
    </location>
</feature>
<dbReference type="PANTHER" id="PTHR10336:SF149">
    <property type="entry name" value="1-PHOSPHATIDYLINOSITOL 4,5-BISPHOSPHATE PHOSPHODIESTERASE CLASSES I AND II"/>
    <property type="match status" value="1"/>
</dbReference>
<dbReference type="SUPFAM" id="SSF51695">
    <property type="entry name" value="PLC-like phosphodiesterases"/>
    <property type="match status" value="2"/>
</dbReference>
<evidence type="ECO:0000256" key="4">
    <source>
        <dbReference type="PIRSR" id="PIRSR000956-2"/>
    </source>
</evidence>
<feature type="active site" evidence="3">
    <location>
        <position position="272"/>
    </location>
</feature>
<dbReference type="InterPro" id="IPR053945">
    <property type="entry name" value="PLCB1-4-like_EFh"/>
</dbReference>
<keyword evidence="2 5" id="KW-0378">Hydrolase</keyword>
<keyword evidence="5" id="KW-0443">Lipid metabolism</keyword>
<evidence type="ECO:0000256" key="2">
    <source>
        <dbReference type="ARBA" id="ARBA00022801"/>
    </source>
</evidence>
<feature type="region of interest" description="Disordered" evidence="6">
    <location>
        <begin position="417"/>
        <end position="533"/>
    </location>
</feature>
<dbReference type="InterPro" id="IPR000909">
    <property type="entry name" value="PLipase_C_PInositol-sp_X_dom"/>
</dbReference>
<proteinExistence type="predicted"/>
<dbReference type="PROSITE" id="PS50007">
    <property type="entry name" value="PIPLC_X_DOMAIN"/>
    <property type="match status" value="1"/>
</dbReference>
<dbReference type="InterPro" id="IPR035892">
    <property type="entry name" value="C2_domain_sf"/>
</dbReference>
<feature type="compositionally biased region" description="Basic residues" evidence="6">
    <location>
        <begin position="433"/>
        <end position="455"/>
    </location>
</feature>
<dbReference type="GO" id="GO:0051209">
    <property type="term" value="P:release of sequestered calcium ion into cytosol"/>
    <property type="evidence" value="ECO:0007669"/>
    <property type="project" value="TreeGrafter"/>
</dbReference>
<dbReference type="SMART" id="SM00149">
    <property type="entry name" value="PLCYc"/>
    <property type="match status" value="1"/>
</dbReference>
<feature type="binding site" evidence="4">
    <location>
        <position position="384"/>
    </location>
    <ligand>
        <name>Ca(2+)</name>
        <dbReference type="ChEBI" id="CHEBI:29108"/>
    </ligand>
</feature>
<evidence type="ECO:0000313" key="10">
    <source>
        <dbReference type="Proteomes" id="UP000230750"/>
    </source>
</evidence>
<dbReference type="InterPro" id="IPR001711">
    <property type="entry name" value="PLipase_C_Pinositol-sp_Y"/>
</dbReference>
<dbReference type="STRING" id="307972.A0A2G8LR96"/>
<dbReference type="Pfam" id="PF22631">
    <property type="entry name" value="PLCB1-4-like_EFh"/>
    <property type="match status" value="1"/>
</dbReference>
<dbReference type="GO" id="GO:0005737">
    <property type="term" value="C:cytoplasm"/>
    <property type="evidence" value="ECO:0007669"/>
    <property type="project" value="TreeGrafter"/>
</dbReference>
<keyword evidence="5" id="KW-0442">Lipid degradation</keyword>
<feature type="compositionally biased region" description="Low complexity" evidence="6">
    <location>
        <begin position="926"/>
        <end position="939"/>
    </location>
</feature>
<sequence>MSPKRTTQDVDCLELAHLRDARNGKYAVVPKDAKTRDICFMGAQDETLEMNAVTVVKGADMVNITFVTFFSNNSKMAEQWSNELIRIAYSRANRTPSKFQLLEKMYVKLTILVNREGRIPVKTLKKMLANSRDDKKRIDDVLQASNIHPQEGCIDPKKFTFNNFFTFYLRLVHERDVDRVFQELGAKNKPYLTKEQIVKFLNDGQRDPRLNEILYPYHTEQDAVKLIKKHLSSEGLAHYLMSHENSVIPPESYILWQDMDHPLCQYFINSSHNTYLSTISMDVFLLLLKAIHWTFYFCFVKILYFKWQFYGHQFTGKSSVEIYRQVLLAGCRCVELDCWDGQEDEPMITHGYTMCTDISFKEVVEAINETAFKTSDYPVILSFENHCTPKVQAKMAHYCRTIFGDKLLVDPLDDYPLEKGQPLPTPTDLRGKILIKNRKQKTDPHKKRSALRKISRTVDSTSSLPQPFHGEDDHRAAKSPSVDLEKEGGTLGLNGDRKLPEPVEEEESDSDDDETDKGEVKKEQGTAGQEAEAGAEMSALVNYLQPVHFHSFDNADKANKSYEITSFVETSAMNKVKEKPTEFVRYNKRQLSRIYPRGTRVDSSNYMPQIFWNVGCQLVALNFQSLDLPMQLNLGIFELNGGCGFILKPDFMRRKERDFDPFAESTMDGVVISGQFLSDKRIGSYVEIDLYGLPHDTVRKKHRTKVIIMPKLAMLRISVYESNNNRMIGHRILPVETCVQHEDLSKVHLEYLGKASLEDSNIQLFNGISFAGYRHVCLRNESNQVLMLPSLFVHIKVGDYVPSGLAGFADALSNPIAHISEIDKRARMLEELAADTYIIESPDPEPGNDTPQDITQEDGPVTEEATPASAAPAQAPDHVTSSASASATATPVTNRSTPSYVKKTTSEGSFGGSTPKVSKIPLNPKISSISAISVDSSYH</sequence>
<dbReference type="Gene3D" id="3.20.20.190">
    <property type="entry name" value="Phosphatidylinositol (PI) phosphodiesterase"/>
    <property type="match status" value="1"/>
</dbReference>
<keyword evidence="4" id="KW-0106">Calcium</keyword>
<dbReference type="GO" id="GO:0046488">
    <property type="term" value="P:phosphatidylinositol metabolic process"/>
    <property type="evidence" value="ECO:0007669"/>
    <property type="project" value="TreeGrafter"/>
</dbReference>
<evidence type="ECO:0000256" key="1">
    <source>
        <dbReference type="ARBA" id="ARBA00012368"/>
    </source>
</evidence>
<feature type="region of interest" description="Disordered" evidence="6">
    <location>
        <begin position="839"/>
        <end position="939"/>
    </location>
</feature>
<dbReference type="Gene3D" id="2.30.29.240">
    <property type="match status" value="1"/>
</dbReference>
<feature type="compositionally biased region" description="Acidic residues" evidence="6">
    <location>
        <begin position="502"/>
        <end position="516"/>
    </location>
</feature>
<dbReference type="OrthoDB" id="269822at2759"/>
<dbReference type="Gene3D" id="1.10.238.10">
    <property type="entry name" value="EF-hand"/>
    <property type="match status" value="1"/>
</dbReference>
<keyword evidence="4" id="KW-0479">Metal-binding</keyword>
<dbReference type="InterPro" id="IPR001192">
    <property type="entry name" value="PI-PLC_fam"/>
</dbReference>
<dbReference type="PIRSF" id="PIRSF000956">
    <property type="entry name" value="PLC-beta"/>
    <property type="match status" value="1"/>
</dbReference>
<dbReference type="PRINTS" id="PR00390">
    <property type="entry name" value="PHPHLIPASEC"/>
</dbReference>
<keyword evidence="10" id="KW-1185">Reference proteome</keyword>
<dbReference type="GO" id="GO:0048015">
    <property type="term" value="P:phosphatidylinositol-mediated signaling"/>
    <property type="evidence" value="ECO:0007669"/>
    <property type="project" value="TreeGrafter"/>
</dbReference>
<dbReference type="GO" id="GO:0005509">
    <property type="term" value="F:calcium ion binding"/>
    <property type="evidence" value="ECO:0007669"/>
    <property type="project" value="InterPro"/>
</dbReference>
<dbReference type="SUPFAM" id="SSF49562">
    <property type="entry name" value="C2 domain (Calcium/lipid-binding domain, CaLB)"/>
    <property type="match status" value="1"/>
</dbReference>
<evidence type="ECO:0000256" key="6">
    <source>
        <dbReference type="SAM" id="MobiDB-lite"/>
    </source>
</evidence>
<feature type="binding site" evidence="4">
    <location>
        <position position="337"/>
    </location>
    <ligand>
        <name>Ca(2+)</name>
        <dbReference type="ChEBI" id="CHEBI:29108"/>
    </ligand>
</feature>
<feature type="binding site" evidence="4">
    <location>
        <position position="273"/>
    </location>
    <ligand>
        <name>Ca(2+)</name>
        <dbReference type="ChEBI" id="CHEBI:29108"/>
    </ligand>
</feature>
<dbReference type="GO" id="GO:0007186">
    <property type="term" value="P:G protein-coupled receptor signaling pathway"/>
    <property type="evidence" value="ECO:0007669"/>
    <property type="project" value="TreeGrafter"/>
</dbReference>
<evidence type="ECO:0000313" key="9">
    <source>
        <dbReference type="EMBL" id="PIK62742.1"/>
    </source>
</evidence>
<protein>
    <recommendedName>
        <fullName evidence="1 5">Phosphoinositide phospholipase C</fullName>
        <ecNumber evidence="1 5">3.1.4.11</ecNumber>
    </recommendedName>
</protein>
<gene>
    <name evidence="9" type="ORF">BSL78_00322</name>
</gene>
<dbReference type="GO" id="GO:0016042">
    <property type="term" value="P:lipid catabolic process"/>
    <property type="evidence" value="ECO:0007669"/>
    <property type="project" value="UniProtKB-KW"/>
</dbReference>
<comment type="caution">
    <text evidence="9">The sequence shown here is derived from an EMBL/GenBank/DDBJ whole genome shotgun (WGS) entry which is preliminary data.</text>
</comment>
<comment type="catalytic activity">
    <reaction evidence="5">
        <text>a 1,2-diacyl-sn-glycero-3-phospho-(1D-myo-inositol-4,5-bisphosphate) + H2O = 1D-myo-inositol 1,4,5-trisphosphate + a 1,2-diacyl-sn-glycerol + H(+)</text>
        <dbReference type="Rhea" id="RHEA:33179"/>
        <dbReference type="ChEBI" id="CHEBI:15377"/>
        <dbReference type="ChEBI" id="CHEBI:15378"/>
        <dbReference type="ChEBI" id="CHEBI:17815"/>
        <dbReference type="ChEBI" id="CHEBI:58456"/>
        <dbReference type="ChEBI" id="CHEBI:203600"/>
        <dbReference type="EC" id="3.1.4.11"/>
    </reaction>
</comment>
<name>A0A2G8LR96_STIJA</name>
<feature type="compositionally biased region" description="Low complexity" evidence="6">
    <location>
        <begin position="865"/>
        <end position="890"/>
    </location>
</feature>
<keyword evidence="7" id="KW-0472">Membrane</keyword>
<evidence type="ECO:0000259" key="8">
    <source>
        <dbReference type="PROSITE" id="PS50008"/>
    </source>
</evidence>
<dbReference type="Pfam" id="PF00387">
    <property type="entry name" value="PI-PLC-Y"/>
    <property type="match status" value="1"/>
</dbReference>
<dbReference type="Proteomes" id="UP000230750">
    <property type="component" value="Unassembled WGS sequence"/>
</dbReference>
<reference evidence="9 10" key="1">
    <citation type="journal article" date="2017" name="PLoS Biol.">
        <title>The sea cucumber genome provides insights into morphological evolution and visceral regeneration.</title>
        <authorList>
            <person name="Zhang X."/>
            <person name="Sun L."/>
            <person name="Yuan J."/>
            <person name="Sun Y."/>
            <person name="Gao Y."/>
            <person name="Zhang L."/>
            <person name="Li S."/>
            <person name="Dai H."/>
            <person name="Hamel J.F."/>
            <person name="Liu C."/>
            <person name="Yu Y."/>
            <person name="Liu S."/>
            <person name="Lin W."/>
            <person name="Guo K."/>
            <person name="Jin S."/>
            <person name="Xu P."/>
            <person name="Storey K.B."/>
            <person name="Huan P."/>
            <person name="Zhang T."/>
            <person name="Zhou Y."/>
            <person name="Zhang J."/>
            <person name="Lin C."/>
            <person name="Li X."/>
            <person name="Xing L."/>
            <person name="Huo D."/>
            <person name="Sun M."/>
            <person name="Wang L."/>
            <person name="Mercier A."/>
            <person name="Li F."/>
            <person name="Yang H."/>
            <person name="Xiang J."/>
        </authorList>
    </citation>
    <scope>NUCLEOTIDE SEQUENCE [LARGE SCALE GENOMIC DNA]</scope>
    <source>
        <strain evidence="9">Shaxun</strain>
        <tissue evidence="9">Muscle</tissue>
    </source>
</reference>
<keyword evidence="7" id="KW-1133">Transmembrane helix</keyword>
<dbReference type="PROSITE" id="PS50008">
    <property type="entry name" value="PIPLC_Y_DOMAIN"/>
    <property type="match status" value="1"/>
</dbReference>
<dbReference type="EC" id="3.1.4.11" evidence="1 5"/>
<keyword evidence="7" id="KW-0812">Transmembrane</keyword>